<evidence type="ECO:0000256" key="1">
    <source>
        <dbReference type="SAM" id="Coils"/>
    </source>
</evidence>
<dbReference type="STRING" id="760192.Halhy_1159"/>
<evidence type="ECO:0008006" key="5">
    <source>
        <dbReference type="Google" id="ProtNLM"/>
    </source>
</evidence>
<sequence length="109" mass="12903">MAKKSGIGQYFELGFLTSDLILKNLSFVIFLGFLAVIYIANSRFAEKNVRHIQQLQRDLRELRWQYMTLESENMYNSRQSELADRLKDQDFEAFGTQPKRIVVKDKNDY</sequence>
<dbReference type="EMBL" id="CP002691">
    <property type="protein sequence ID" value="AEE49057.1"/>
    <property type="molecule type" value="Genomic_DNA"/>
</dbReference>
<feature type="transmembrane region" description="Helical" evidence="2">
    <location>
        <begin position="20"/>
        <end position="40"/>
    </location>
</feature>
<dbReference type="Pfam" id="PF19579">
    <property type="entry name" value="FtsL_2"/>
    <property type="match status" value="1"/>
</dbReference>
<keyword evidence="2" id="KW-0812">Transmembrane</keyword>
<name>F4KSV0_HALH1</name>
<keyword evidence="2" id="KW-1133">Transmembrane helix</keyword>
<dbReference type="OrthoDB" id="981249at2"/>
<dbReference type="InterPro" id="IPR045755">
    <property type="entry name" value="FtsL-like"/>
</dbReference>
<feature type="coiled-coil region" evidence="1">
    <location>
        <begin position="45"/>
        <end position="72"/>
    </location>
</feature>
<proteinExistence type="predicted"/>
<evidence type="ECO:0000313" key="4">
    <source>
        <dbReference type="Proteomes" id="UP000008461"/>
    </source>
</evidence>
<gene>
    <name evidence="3" type="ordered locus">Halhy_1159</name>
</gene>
<reference evidence="3 4" key="1">
    <citation type="journal article" date="2011" name="Stand. Genomic Sci.">
        <title>Complete genome sequence of Haliscomenobacter hydrossis type strain (O).</title>
        <authorList>
            <consortium name="US DOE Joint Genome Institute (JGI-PGF)"/>
            <person name="Daligault H."/>
            <person name="Lapidus A."/>
            <person name="Zeytun A."/>
            <person name="Nolan M."/>
            <person name="Lucas S."/>
            <person name="Del Rio T.G."/>
            <person name="Tice H."/>
            <person name="Cheng J.F."/>
            <person name="Tapia R."/>
            <person name="Han C."/>
            <person name="Goodwin L."/>
            <person name="Pitluck S."/>
            <person name="Liolios K."/>
            <person name="Pagani I."/>
            <person name="Ivanova N."/>
            <person name="Huntemann M."/>
            <person name="Mavromatis K."/>
            <person name="Mikhailova N."/>
            <person name="Pati A."/>
            <person name="Chen A."/>
            <person name="Palaniappan K."/>
            <person name="Land M."/>
            <person name="Hauser L."/>
            <person name="Brambilla E.M."/>
            <person name="Rohde M."/>
            <person name="Verbarg S."/>
            <person name="Goker M."/>
            <person name="Bristow J."/>
            <person name="Eisen J.A."/>
            <person name="Markowitz V."/>
            <person name="Hugenholtz P."/>
            <person name="Kyrpides N.C."/>
            <person name="Klenk H.P."/>
            <person name="Woyke T."/>
        </authorList>
    </citation>
    <scope>NUCLEOTIDE SEQUENCE [LARGE SCALE GENOMIC DNA]</scope>
    <source>
        <strain evidence="4">ATCC 27775 / DSM 1100 / LMG 10767 / O</strain>
    </source>
</reference>
<dbReference type="eggNOG" id="ENOG50313N1">
    <property type="taxonomic scope" value="Bacteria"/>
</dbReference>
<evidence type="ECO:0000256" key="2">
    <source>
        <dbReference type="SAM" id="Phobius"/>
    </source>
</evidence>
<evidence type="ECO:0000313" key="3">
    <source>
        <dbReference type="EMBL" id="AEE49057.1"/>
    </source>
</evidence>
<protein>
    <recommendedName>
        <fullName evidence="5">Septum formation initiator</fullName>
    </recommendedName>
</protein>
<reference key="2">
    <citation type="submission" date="2011-04" db="EMBL/GenBank/DDBJ databases">
        <title>Complete sequence of chromosome of Haliscomenobacter hydrossis DSM 1100.</title>
        <authorList>
            <consortium name="US DOE Joint Genome Institute (JGI-PGF)"/>
            <person name="Lucas S."/>
            <person name="Han J."/>
            <person name="Lapidus A."/>
            <person name="Bruce D."/>
            <person name="Goodwin L."/>
            <person name="Pitluck S."/>
            <person name="Peters L."/>
            <person name="Kyrpides N."/>
            <person name="Mavromatis K."/>
            <person name="Ivanova N."/>
            <person name="Ovchinnikova G."/>
            <person name="Pagani I."/>
            <person name="Daligault H."/>
            <person name="Detter J.C."/>
            <person name="Han C."/>
            <person name="Land M."/>
            <person name="Hauser L."/>
            <person name="Markowitz V."/>
            <person name="Cheng J.-F."/>
            <person name="Hugenholtz P."/>
            <person name="Woyke T."/>
            <person name="Wu D."/>
            <person name="Verbarg S."/>
            <person name="Frueling A."/>
            <person name="Brambilla E."/>
            <person name="Klenk H.-P."/>
            <person name="Eisen J.A."/>
        </authorList>
    </citation>
    <scope>NUCLEOTIDE SEQUENCE</scope>
    <source>
        <strain>DSM 1100</strain>
    </source>
</reference>
<keyword evidence="1" id="KW-0175">Coiled coil</keyword>
<keyword evidence="4" id="KW-1185">Reference proteome</keyword>
<dbReference type="KEGG" id="hhy:Halhy_1159"/>
<keyword evidence="2" id="KW-0472">Membrane</keyword>
<organism evidence="3 4">
    <name type="scientific">Haliscomenobacter hydrossis (strain ATCC 27775 / DSM 1100 / LMG 10767 / O)</name>
    <dbReference type="NCBI Taxonomy" id="760192"/>
    <lineage>
        <taxon>Bacteria</taxon>
        <taxon>Pseudomonadati</taxon>
        <taxon>Bacteroidota</taxon>
        <taxon>Saprospiria</taxon>
        <taxon>Saprospirales</taxon>
        <taxon>Haliscomenobacteraceae</taxon>
        <taxon>Haliscomenobacter</taxon>
    </lineage>
</organism>
<dbReference type="HOGENOM" id="CLU_110694_1_0_10"/>
<dbReference type="RefSeq" id="WP_013763612.1">
    <property type="nucleotide sequence ID" value="NC_015510.1"/>
</dbReference>
<dbReference type="AlphaFoldDB" id="F4KSV0"/>
<accession>F4KSV0</accession>
<dbReference type="Proteomes" id="UP000008461">
    <property type="component" value="Chromosome"/>
</dbReference>